<dbReference type="PANTHER" id="PTHR48104:SF30">
    <property type="entry name" value="METACASPASE-1"/>
    <property type="match status" value="1"/>
</dbReference>
<dbReference type="InterPro" id="IPR029030">
    <property type="entry name" value="Caspase-like_dom_sf"/>
</dbReference>
<evidence type="ECO:0000313" key="5">
    <source>
        <dbReference type="Proteomes" id="UP000185192"/>
    </source>
</evidence>
<evidence type="ECO:0000259" key="3">
    <source>
        <dbReference type="Pfam" id="PF00656"/>
    </source>
</evidence>
<organism evidence="4 5">
    <name type="scientific">Parasphingorhabdus marina DSM 22363</name>
    <dbReference type="NCBI Taxonomy" id="1123272"/>
    <lineage>
        <taxon>Bacteria</taxon>
        <taxon>Pseudomonadati</taxon>
        <taxon>Pseudomonadota</taxon>
        <taxon>Alphaproteobacteria</taxon>
        <taxon>Sphingomonadales</taxon>
        <taxon>Sphingomonadaceae</taxon>
        <taxon>Parasphingorhabdus</taxon>
    </lineage>
</organism>
<gene>
    <name evidence="4" type="ORF">SAMN02745824_1458</name>
</gene>
<dbReference type="GO" id="GO:0005737">
    <property type="term" value="C:cytoplasm"/>
    <property type="evidence" value="ECO:0007669"/>
    <property type="project" value="TreeGrafter"/>
</dbReference>
<evidence type="ECO:0000313" key="4">
    <source>
        <dbReference type="EMBL" id="SIN64968.1"/>
    </source>
</evidence>
<dbReference type="PANTHER" id="PTHR48104">
    <property type="entry name" value="METACASPASE-4"/>
    <property type="match status" value="1"/>
</dbReference>
<dbReference type="PROSITE" id="PS51257">
    <property type="entry name" value="PROKAR_LIPOPROTEIN"/>
    <property type="match status" value="1"/>
</dbReference>
<dbReference type="OrthoDB" id="5489622at2"/>
<dbReference type="Pfam" id="PF00656">
    <property type="entry name" value="Peptidase_C14"/>
    <property type="match status" value="1"/>
</dbReference>
<dbReference type="GO" id="GO:0006508">
    <property type="term" value="P:proteolysis"/>
    <property type="evidence" value="ECO:0007669"/>
    <property type="project" value="InterPro"/>
</dbReference>
<feature type="region of interest" description="Disordered" evidence="1">
    <location>
        <begin position="212"/>
        <end position="241"/>
    </location>
</feature>
<dbReference type="SUPFAM" id="SSF52129">
    <property type="entry name" value="Caspase-like"/>
    <property type="match status" value="1"/>
</dbReference>
<evidence type="ECO:0000256" key="1">
    <source>
        <dbReference type="SAM" id="MobiDB-lite"/>
    </source>
</evidence>
<dbReference type="RefSeq" id="WP_074204374.1">
    <property type="nucleotide sequence ID" value="NZ_FSQW01000001.1"/>
</dbReference>
<protein>
    <submittedName>
        <fullName evidence="4">Caspase domain-containing protein</fullName>
    </submittedName>
</protein>
<feature type="signal peptide" evidence="2">
    <location>
        <begin position="1"/>
        <end position="18"/>
    </location>
</feature>
<accession>A0A1N6D2E3</accession>
<proteinExistence type="predicted"/>
<keyword evidence="5" id="KW-1185">Reference proteome</keyword>
<sequence>MKNWFALPLLLLSVMALSGCSGFWSKSNDDKPIGTKSIDTQLTNLNALFVGVDTYQFSRTNLRSSEFEDLQGAVGDVLRFKDAFREIYAVEFDRSGDGNCETSNHLSTTLINSCATRARIMDELDARIAALSPGDTLLFYFAGHGSQYQDDENYDQDTGYNGTILPYDARNPNGSAGEIFDIELKQIKDRATAAGIYFVSIFDSCNSATATRDGANGQSRSVPPLSGGPPQDQASRPPVAGSGDGYWVHLAAAQDGEEAQETVNGSIGRRAGVFTSALIETLRMPAMRHATFGDIIAEVQLRVSRNGHSSQTPSAEGELTAAWGARARSTILFEAENRDGEVQLLAGSLSGMTVGSAFAFYATQQDAVDRNAQLATGQIIELGPNSARVRITPGSSDKLPEKIYAEETAHFFAPDILKISNQIPANDGGDRVQLAITAMNFVDITRAGTIHIVGSEEIPGHARLQANDGTKIADLGEIEDAGFPARLEAELKKIARVDQLLALRTTSPTRQAQTHFGAVDFCIAAEGYRPSSCPSLENGGVRHIDLKEKTIATVINRGDRPAFIYLLAIDPKNGVVLVLPRPGEIDQKIEPNRPYRRGPISFQVPGPYRFITIASEERIRVDAFQQSGSGIRNIDICSSPLEKLLCSASQGTRDPEVSEIGNWSAVVASAVVN</sequence>
<dbReference type="EMBL" id="FSQW01000001">
    <property type="protein sequence ID" value="SIN64968.1"/>
    <property type="molecule type" value="Genomic_DNA"/>
</dbReference>
<keyword evidence="2" id="KW-0732">Signal</keyword>
<dbReference type="Gene3D" id="3.40.50.1460">
    <property type="match status" value="1"/>
</dbReference>
<reference evidence="5" key="1">
    <citation type="submission" date="2016-11" db="EMBL/GenBank/DDBJ databases">
        <authorList>
            <person name="Varghese N."/>
            <person name="Submissions S."/>
        </authorList>
    </citation>
    <scope>NUCLEOTIDE SEQUENCE [LARGE SCALE GENOMIC DNA]</scope>
    <source>
        <strain evidence="5">DSM 22363</strain>
    </source>
</reference>
<name>A0A1N6D2E3_9SPHN</name>
<dbReference type="AlphaFoldDB" id="A0A1N6D2E3"/>
<dbReference type="InterPro" id="IPR011600">
    <property type="entry name" value="Pept_C14_caspase"/>
</dbReference>
<dbReference type="STRING" id="1123272.SAMN02745824_1458"/>
<evidence type="ECO:0000256" key="2">
    <source>
        <dbReference type="SAM" id="SignalP"/>
    </source>
</evidence>
<feature type="chain" id="PRO_5013088224" evidence="2">
    <location>
        <begin position="19"/>
        <end position="673"/>
    </location>
</feature>
<feature type="compositionally biased region" description="Polar residues" evidence="1">
    <location>
        <begin position="212"/>
        <end position="221"/>
    </location>
</feature>
<dbReference type="InterPro" id="IPR050452">
    <property type="entry name" value="Metacaspase"/>
</dbReference>
<feature type="domain" description="Peptidase C14 caspase" evidence="3">
    <location>
        <begin position="47"/>
        <end position="319"/>
    </location>
</feature>
<dbReference type="GO" id="GO:0004197">
    <property type="term" value="F:cysteine-type endopeptidase activity"/>
    <property type="evidence" value="ECO:0007669"/>
    <property type="project" value="InterPro"/>
</dbReference>
<dbReference type="Proteomes" id="UP000185192">
    <property type="component" value="Unassembled WGS sequence"/>
</dbReference>